<protein>
    <submittedName>
        <fullName evidence="1">Uncharacterized protein</fullName>
    </submittedName>
</protein>
<dbReference type="EMBL" id="JAUIZM010000008">
    <property type="protein sequence ID" value="KAK1371230.1"/>
    <property type="molecule type" value="Genomic_DNA"/>
</dbReference>
<reference evidence="1" key="2">
    <citation type="submission" date="2023-05" db="EMBL/GenBank/DDBJ databases">
        <authorList>
            <person name="Schelkunov M.I."/>
        </authorList>
    </citation>
    <scope>NUCLEOTIDE SEQUENCE</scope>
    <source>
        <strain evidence="1">Hsosn_3</strain>
        <tissue evidence="1">Leaf</tissue>
    </source>
</reference>
<keyword evidence="2" id="KW-1185">Reference proteome</keyword>
<comment type="caution">
    <text evidence="1">The sequence shown here is derived from an EMBL/GenBank/DDBJ whole genome shotgun (WGS) entry which is preliminary data.</text>
</comment>
<sequence>MQTSWKTKVHGGVTKCIIPEIDDEYLCISFMELATPVNTCPEVLPITLTVDDEKSVIATLTPEVHHISLNLKFATQIRLYHRFKDLDVLVCGYFAKKAGYSPNQKGEYSTKQFLS</sequence>
<organism evidence="1 2">
    <name type="scientific">Heracleum sosnowskyi</name>
    <dbReference type="NCBI Taxonomy" id="360622"/>
    <lineage>
        <taxon>Eukaryota</taxon>
        <taxon>Viridiplantae</taxon>
        <taxon>Streptophyta</taxon>
        <taxon>Embryophyta</taxon>
        <taxon>Tracheophyta</taxon>
        <taxon>Spermatophyta</taxon>
        <taxon>Magnoliopsida</taxon>
        <taxon>eudicotyledons</taxon>
        <taxon>Gunneridae</taxon>
        <taxon>Pentapetalae</taxon>
        <taxon>asterids</taxon>
        <taxon>campanulids</taxon>
        <taxon>Apiales</taxon>
        <taxon>Apiaceae</taxon>
        <taxon>Apioideae</taxon>
        <taxon>apioid superclade</taxon>
        <taxon>Tordylieae</taxon>
        <taxon>Tordyliinae</taxon>
        <taxon>Heracleum</taxon>
    </lineage>
</organism>
<proteinExistence type="predicted"/>
<evidence type="ECO:0000313" key="2">
    <source>
        <dbReference type="Proteomes" id="UP001237642"/>
    </source>
</evidence>
<dbReference type="AlphaFoldDB" id="A0AAD8HSC3"/>
<name>A0AAD8HSC3_9APIA</name>
<gene>
    <name evidence="1" type="ORF">POM88_037322</name>
</gene>
<reference evidence="1" key="1">
    <citation type="submission" date="2023-02" db="EMBL/GenBank/DDBJ databases">
        <title>Genome of toxic invasive species Heracleum sosnowskyi carries increased number of genes despite the absence of recent whole-genome duplications.</title>
        <authorList>
            <person name="Schelkunov M."/>
            <person name="Shtratnikova V."/>
            <person name="Makarenko M."/>
            <person name="Klepikova A."/>
            <person name="Omelchenko D."/>
            <person name="Novikova G."/>
            <person name="Obukhova E."/>
            <person name="Bogdanov V."/>
            <person name="Penin A."/>
            <person name="Logacheva M."/>
        </authorList>
    </citation>
    <scope>NUCLEOTIDE SEQUENCE</scope>
    <source>
        <strain evidence="1">Hsosn_3</strain>
        <tissue evidence="1">Leaf</tissue>
    </source>
</reference>
<evidence type="ECO:0000313" key="1">
    <source>
        <dbReference type="EMBL" id="KAK1371230.1"/>
    </source>
</evidence>
<accession>A0AAD8HSC3</accession>
<dbReference type="Proteomes" id="UP001237642">
    <property type="component" value="Unassembled WGS sequence"/>
</dbReference>